<evidence type="ECO:0000313" key="1">
    <source>
        <dbReference type="EMBL" id="SIT09532.1"/>
    </source>
</evidence>
<dbReference type="Proteomes" id="UP000185639">
    <property type="component" value="Unassembled WGS sequence"/>
</dbReference>
<proteinExistence type="predicted"/>
<reference evidence="2" key="1">
    <citation type="submission" date="2017-01" db="EMBL/GenBank/DDBJ databases">
        <authorList>
            <person name="Varghese N."/>
            <person name="Submissions S."/>
        </authorList>
    </citation>
    <scope>NUCLEOTIDE SEQUENCE [LARGE SCALE GENOMIC DNA]</scope>
    <source>
        <strain evidence="2">DSM 24913</strain>
    </source>
</reference>
<evidence type="ECO:0008006" key="3">
    <source>
        <dbReference type="Google" id="ProtNLM"/>
    </source>
</evidence>
<name>A0A1N7PG14_9GAMM</name>
<keyword evidence="2" id="KW-1185">Reference proteome</keyword>
<evidence type="ECO:0000313" key="2">
    <source>
        <dbReference type="Proteomes" id="UP000185639"/>
    </source>
</evidence>
<protein>
    <recommendedName>
        <fullName evidence="3">Reverse transcriptase (RNA-dependent DNA polymerase)</fullName>
    </recommendedName>
</protein>
<dbReference type="EMBL" id="FTOH01000009">
    <property type="protein sequence ID" value="SIT09532.1"/>
    <property type="molecule type" value="Genomic_DNA"/>
</dbReference>
<gene>
    <name evidence="1" type="ORF">SAMN05421686_109162</name>
</gene>
<accession>A0A1N7PG14</accession>
<sequence length="143" mass="16428">MPLSFWANHSMYSDLQTLCESRDVTMSSYVDDLTFSGKSVNELFQRSVSRIVQDAGLIIHPDKTRLFRRNEAKLITGVIVRADRIDVRNKHHKAIYTLFNEMRSAVNDEELKAIHEELLGRLNAAGQINPAFKQRARNLITQI</sequence>
<organism evidence="1 2">
    <name type="scientific">Thalassolituus maritimus</name>
    <dbReference type="NCBI Taxonomy" id="484498"/>
    <lineage>
        <taxon>Bacteria</taxon>
        <taxon>Pseudomonadati</taxon>
        <taxon>Pseudomonadota</taxon>
        <taxon>Gammaproteobacteria</taxon>
        <taxon>Oceanospirillales</taxon>
        <taxon>Oceanospirillaceae</taxon>
        <taxon>Thalassolituus</taxon>
    </lineage>
</organism>
<dbReference type="AlphaFoldDB" id="A0A1N7PG14"/>